<dbReference type="PANTHER" id="PTHR46268">
    <property type="entry name" value="STRESS RESPONSE PROTEIN NHAX"/>
    <property type="match status" value="1"/>
</dbReference>
<protein>
    <recommendedName>
        <fullName evidence="2">Universal stress protein</fullName>
    </recommendedName>
</protein>
<dbReference type="SUPFAM" id="SSF52402">
    <property type="entry name" value="Adenine nucleotide alpha hydrolases-like"/>
    <property type="match status" value="1"/>
</dbReference>
<dbReference type="RefSeq" id="WP_004865709.1">
    <property type="nucleotide sequence ID" value="NZ_ASYY01000059.1"/>
</dbReference>
<dbReference type="PATRIC" id="fig|1120926.3.peg.2737"/>
<name>N8ZMX6_9GAMM</name>
<dbReference type="PIRSF" id="PIRSF006276">
    <property type="entry name" value="UspA"/>
    <property type="match status" value="1"/>
</dbReference>
<proteinExistence type="inferred from homology"/>
<evidence type="ECO:0000313" key="4">
    <source>
        <dbReference type="EMBL" id="ENV33103.1"/>
    </source>
</evidence>
<dbReference type="CDD" id="cd00293">
    <property type="entry name" value="USP-like"/>
    <property type="match status" value="1"/>
</dbReference>
<feature type="domain" description="UspA" evidence="3">
    <location>
        <begin position="3"/>
        <end position="146"/>
    </location>
</feature>
<evidence type="ECO:0000256" key="1">
    <source>
        <dbReference type="ARBA" id="ARBA00008791"/>
    </source>
</evidence>
<dbReference type="InterPro" id="IPR006015">
    <property type="entry name" value="Universal_stress_UspA"/>
</dbReference>
<evidence type="ECO:0000313" key="5">
    <source>
        <dbReference type="Proteomes" id="UP000013117"/>
    </source>
</evidence>
<gene>
    <name evidence="4" type="ORF">F960_02825</name>
</gene>
<dbReference type="PRINTS" id="PR01438">
    <property type="entry name" value="UNVRSLSTRESS"/>
</dbReference>
<dbReference type="HOGENOM" id="CLU_049301_11_0_6"/>
<keyword evidence="5" id="KW-1185">Reference proteome</keyword>
<dbReference type="Pfam" id="PF00582">
    <property type="entry name" value="Usp"/>
    <property type="match status" value="1"/>
</dbReference>
<dbReference type="GeneID" id="84210130"/>
<comment type="subcellular location">
    <subcellularLocation>
        <location evidence="2">Cytoplasm</location>
    </subcellularLocation>
</comment>
<accession>N8ZMX6</accession>
<dbReference type="eggNOG" id="COG0589">
    <property type="taxonomic scope" value="Bacteria"/>
</dbReference>
<dbReference type="EMBL" id="APPN01000071">
    <property type="protein sequence ID" value="ENV33103.1"/>
    <property type="molecule type" value="Genomic_DNA"/>
</dbReference>
<organism evidence="4 5">
    <name type="scientific">Acinetobacter gerneri DSM 14967 = CIP 107464 = MTCC 9824</name>
    <dbReference type="NCBI Taxonomy" id="1120926"/>
    <lineage>
        <taxon>Bacteria</taxon>
        <taxon>Pseudomonadati</taxon>
        <taxon>Pseudomonadota</taxon>
        <taxon>Gammaproteobacteria</taxon>
        <taxon>Moraxellales</taxon>
        <taxon>Moraxellaceae</taxon>
        <taxon>Acinetobacter</taxon>
    </lineage>
</organism>
<keyword evidence="2" id="KW-0963">Cytoplasm</keyword>
<dbReference type="GO" id="GO:0005737">
    <property type="term" value="C:cytoplasm"/>
    <property type="evidence" value="ECO:0007669"/>
    <property type="project" value="UniProtKB-SubCell"/>
</dbReference>
<reference evidence="4 5" key="1">
    <citation type="submission" date="2013-02" db="EMBL/GenBank/DDBJ databases">
        <title>The Genome Sequence of Acinetobacter gerneri CIP 107464.</title>
        <authorList>
            <consortium name="The Broad Institute Genome Sequencing Platform"/>
            <consortium name="The Broad Institute Genome Sequencing Center for Infectious Disease"/>
            <person name="Cerqueira G."/>
            <person name="Feldgarden M."/>
            <person name="Courvalin P."/>
            <person name="Perichon B."/>
            <person name="Grillot-Courvalin C."/>
            <person name="Clermont D."/>
            <person name="Rocha E."/>
            <person name="Yoon E.-J."/>
            <person name="Nemec A."/>
            <person name="Walker B."/>
            <person name="Young S.K."/>
            <person name="Zeng Q."/>
            <person name="Gargeya S."/>
            <person name="Fitzgerald M."/>
            <person name="Haas B."/>
            <person name="Abouelleil A."/>
            <person name="Alvarado L."/>
            <person name="Arachchi H.M."/>
            <person name="Berlin A.M."/>
            <person name="Chapman S.B."/>
            <person name="Dewar J."/>
            <person name="Goldberg J."/>
            <person name="Griggs A."/>
            <person name="Gujja S."/>
            <person name="Hansen M."/>
            <person name="Howarth C."/>
            <person name="Imamovic A."/>
            <person name="Larimer J."/>
            <person name="McCowan C."/>
            <person name="Murphy C."/>
            <person name="Neiman D."/>
            <person name="Pearson M."/>
            <person name="Priest M."/>
            <person name="Roberts A."/>
            <person name="Saif S."/>
            <person name="Shea T."/>
            <person name="Sisk P."/>
            <person name="Sykes S."/>
            <person name="Wortman J."/>
            <person name="Nusbaum C."/>
            <person name="Birren B."/>
        </authorList>
    </citation>
    <scope>NUCLEOTIDE SEQUENCE [LARGE SCALE GENOMIC DNA]</scope>
    <source>
        <strain evidence="4 5">CIP 107464</strain>
    </source>
</reference>
<sequence length="146" mass="15988">MPYQHILVPIDDSPIAYAAMEHAQDIAQAFDAQITLVSVVAIDPFVGVDFYKVAPSITDHIFEAEKNAEGRLQNLKQTLEQRGFVVNTRIIREVPPAIGIVTIADEVNADLIIMGSHGRSGIKKFILGSVAQEVLTQSRLPVLIVK</sequence>
<dbReference type="InterPro" id="IPR014729">
    <property type="entry name" value="Rossmann-like_a/b/a_fold"/>
</dbReference>
<dbReference type="PANTHER" id="PTHR46268:SF6">
    <property type="entry name" value="UNIVERSAL STRESS PROTEIN UP12"/>
    <property type="match status" value="1"/>
</dbReference>
<evidence type="ECO:0000256" key="2">
    <source>
        <dbReference type="PIRNR" id="PIRNR006276"/>
    </source>
</evidence>
<comment type="similarity">
    <text evidence="1 2">Belongs to the universal stress protein A family.</text>
</comment>
<dbReference type="Proteomes" id="UP000013117">
    <property type="component" value="Unassembled WGS sequence"/>
</dbReference>
<dbReference type="InterPro" id="IPR006016">
    <property type="entry name" value="UspA"/>
</dbReference>
<comment type="caution">
    <text evidence="4">The sequence shown here is derived from an EMBL/GenBank/DDBJ whole genome shotgun (WGS) entry which is preliminary data.</text>
</comment>
<dbReference type="Gene3D" id="3.40.50.620">
    <property type="entry name" value="HUPs"/>
    <property type="match status" value="1"/>
</dbReference>
<dbReference type="OrthoDB" id="9792500at2"/>
<dbReference type="AlphaFoldDB" id="N8ZMX6"/>
<evidence type="ECO:0000259" key="3">
    <source>
        <dbReference type="Pfam" id="PF00582"/>
    </source>
</evidence>